<protein>
    <recommendedName>
        <fullName evidence="3">Transposase, YhgA-like</fullName>
    </recommendedName>
</protein>
<dbReference type="Proteomes" id="UP000254051">
    <property type="component" value="Unassembled WGS sequence"/>
</dbReference>
<accession>A0A315ZNF1</accession>
<evidence type="ECO:0000313" key="2">
    <source>
        <dbReference type="Proteomes" id="UP000254051"/>
    </source>
</evidence>
<dbReference type="EMBL" id="UHJJ01000023">
    <property type="protein sequence ID" value="SUQ16202.1"/>
    <property type="molecule type" value="Genomic_DNA"/>
</dbReference>
<dbReference type="RefSeq" id="WP_242992531.1">
    <property type="nucleotide sequence ID" value="NZ_QGDS01000023.1"/>
</dbReference>
<gene>
    <name evidence="1" type="ORF">SAMN05216529_12344</name>
</gene>
<evidence type="ECO:0000313" key="1">
    <source>
        <dbReference type="EMBL" id="SUQ16202.1"/>
    </source>
</evidence>
<sequence>MQNSTQNKETLVNQTICEKTNGTNVQRTYKSRLFEMIFSEKTELLELYNAMNEINYENPELLEINTLENAIFMSMHNDISFIIDSRLTLYEHQSTYNPNLPLRCLLYTADLYSAMMQSRNLYGTKIVEIPTPRFVIFYNGAGELKDMELLRLSDAFTVKEEGYSLELTTIMLNINPGHNKKLLDSCKTLKDYSEYTARVREYAKTMTLEAAVELAIGECIKDDILAEFLRKNRAEAKSVSIYEYDEEKHMRQVKEEGREEGRAEGAKSKMLELVNKKLGKGKSIGTIAAELEESEEVIRKLIEEQEH</sequence>
<organism evidence="1 2">
    <name type="scientific">Faecalicatena contorta</name>
    <dbReference type="NCBI Taxonomy" id="39482"/>
    <lineage>
        <taxon>Bacteria</taxon>
        <taxon>Bacillati</taxon>
        <taxon>Bacillota</taxon>
        <taxon>Clostridia</taxon>
        <taxon>Lachnospirales</taxon>
        <taxon>Lachnospiraceae</taxon>
        <taxon>Faecalicatena</taxon>
    </lineage>
</organism>
<dbReference type="AlphaFoldDB" id="A0A315ZNF1"/>
<keyword evidence="2" id="KW-1185">Reference proteome</keyword>
<reference evidence="2" key="1">
    <citation type="submission" date="2017-07" db="EMBL/GenBank/DDBJ databases">
        <authorList>
            <person name="Varghese N."/>
            <person name="Submissions S."/>
        </authorList>
    </citation>
    <scope>NUCLEOTIDE SEQUENCE [LARGE SCALE GENOMIC DNA]</scope>
    <source>
        <strain evidence="2">NLAE-zl-C134</strain>
    </source>
</reference>
<name>A0A315ZNF1_9FIRM</name>
<proteinExistence type="predicted"/>
<evidence type="ECO:0008006" key="3">
    <source>
        <dbReference type="Google" id="ProtNLM"/>
    </source>
</evidence>